<sequence length="141" mass="16007">MSSTTPKTIALNPGYRGFVVIVVHAGYKQRVFLDVRDIQNTQITSATFEGQGAKAYAKNKFDNRLHWSFGPFDYRATLSVKITHMEAGDRLVDSKMYGPLEVDKQPEPDYPIKFCQSMVFSEDATDNDRDDCIVSVLQYLQ</sequence>
<dbReference type="InterPro" id="IPR036684">
    <property type="entry name" value="Ca_lectin_sf"/>
</dbReference>
<dbReference type="Gene3D" id="2.60.120.400">
    <property type="entry name" value="Calcium-mediated lectin"/>
    <property type="match status" value="1"/>
</dbReference>
<evidence type="ECO:0000313" key="1">
    <source>
        <dbReference type="EMBL" id="CAA7268468.1"/>
    </source>
</evidence>
<evidence type="ECO:0000313" key="2">
    <source>
        <dbReference type="Proteomes" id="UP000467700"/>
    </source>
</evidence>
<name>A0A8S0WAA0_CYCAE</name>
<accession>A0A8S0WAA0</accession>
<dbReference type="AlphaFoldDB" id="A0A8S0WAA0"/>
<keyword evidence="2" id="KW-1185">Reference proteome</keyword>
<comment type="caution">
    <text evidence="1">The sequence shown here is derived from an EMBL/GenBank/DDBJ whole genome shotgun (WGS) entry which is preliminary data.</text>
</comment>
<dbReference type="OrthoDB" id="2832228at2759"/>
<dbReference type="Proteomes" id="UP000467700">
    <property type="component" value="Unassembled WGS sequence"/>
</dbReference>
<proteinExistence type="predicted"/>
<gene>
    <name evidence="1" type="ORF">AAE3_LOCUS10665</name>
</gene>
<reference evidence="1 2" key="1">
    <citation type="submission" date="2020-01" db="EMBL/GenBank/DDBJ databases">
        <authorList>
            <person name="Gupta K D."/>
        </authorList>
    </citation>
    <scope>NUCLEOTIDE SEQUENCE [LARGE SCALE GENOMIC DNA]</scope>
</reference>
<dbReference type="EMBL" id="CACVBS010000068">
    <property type="protein sequence ID" value="CAA7268468.1"/>
    <property type="molecule type" value="Genomic_DNA"/>
</dbReference>
<protein>
    <submittedName>
        <fullName evidence="1">Uncharacterized protein</fullName>
    </submittedName>
</protein>
<organism evidence="1 2">
    <name type="scientific">Cyclocybe aegerita</name>
    <name type="common">Black poplar mushroom</name>
    <name type="synonym">Agrocybe aegerita</name>
    <dbReference type="NCBI Taxonomy" id="1973307"/>
    <lineage>
        <taxon>Eukaryota</taxon>
        <taxon>Fungi</taxon>
        <taxon>Dikarya</taxon>
        <taxon>Basidiomycota</taxon>
        <taxon>Agaricomycotina</taxon>
        <taxon>Agaricomycetes</taxon>
        <taxon>Agaricomycetidae</taxon>
        <taxon>Agaricales</taxon>
        <taxon>Agaricineae</taxon>
        <taxon>Bolbitiaceae</taxon>
        <taxon>Cyclocybe</taxon>
    </lineage>
</organism>